<dbReference type="RefSeq" id="WP_087462585.1">
    <property type="nucleotide sequence ID" value="NZ_CP021425.1"/>
</dbReference>
<feature type="binding site" evidence="8">
    <location>
        <position position="88"/>
    </location>
    <ligand>
        <name>ATP</name>
        <dbReference type="ChEBI" id="CHEBI:30616"/>
    </ligand>
</feature>
<evidence type="ECO:0000313" key="9">
    <source>
        <dbReference type="EMBL" id="ARU57718.1"/>
    </source>
</evidence>
<dbReference type="PANTHER" id="PTHR32057:SF14">
    <property type="entry name" value="PROTEIN ADENYLYLTRANSFERASE SELO, MITOCHONDRIAL"/>
    <property type="match status" value="1"/>
</dbReference>
<evidence type="ECO:0000256" key="5">
    <source>
        <dbReference type="ARBA" id="ARBA00022741"/>
    </source>
</evidence>
<keyword evidence="8" id="KW-0464">Manganese</keyword>
<evidence type="ECO:0000256" key="1">
    <source>
        <dbReference type="ARBA" id="ARBA00009747"/>
    </source>
</evidence>
<feature type="binding site" evidence="8">
    <location>
        <position position="85"/>
    </location>
    <ligand>
        <name>ATP</name>
        <dbReference type="ChEBI" id="CHEBI:30616"/>
    </ligand>
</feature>
<feature type="active site" description="Proton acceptor" evidence="8">
    <location>
        <position position="249"/>
    </location>
</feature>
<evidence type="ECO:0000313" key="10">
    <source>
        <dbReference type="Proteomes" id="UP000196027"/>
    </source>
</evidence>
<keyword evidence="5 8" id="KW-0547">Nucleotide-binding</keyword>
<gene>
    <name evidence="8" type="primary">ydiU</name>
    <name evidence="8" type="synonym">selO</name>
    <name evidence="9" type="ORF">OLMES_3697</name>
</gene>
<evidence type="ECO:0000256" key="6">
    <source>
        <dbReference type="ARBA" id="ARBA00022840"/>
    </source>
</evidence>
<dbReference type="PANTHER" id="PTHR32057">
    <property type="entry name" value="PROTEIN ADENYLYLTRANSFERASE SELO, MITOCHONDRIAL"/>
    <property type="match status" value="1"/>
</dbReference>
<comment type="catalytic activity">
    <reaction evidence="8">
        <text>L-histidyl-[protein] + UTP = N(tele)-(5'-uridylyl)-L-histidyl-[protein] + diphosphate</text>
        <dbReference type="Rhea" id="RHEA:83891"/>
        <dbReference type="Rhea" id="RHEA-COMP:9745"/>
        <dbReference type="Rhea" id="RHEA-COMP:20239"/>
        <dbReference type="ChEBI" id="CHEBI:29979"/>
        <dbReference type="ChEBI" id="CHEBI:33019"/>
        <dbReference type="ChEBI" id="CHEBI:46398"/>
        <dbReference type="ChEBI" id="CHEBI:233474"/>
    </reaction>
</comment>
<keyword evidence="2 8" id="KW-0808">Transferase</keyword>
<keyword evidence="10" id="KW-1185">Reference proteome</keyword>
<dbReference type="KEGG" id="ome:OLMES_3697"/>
<feature type="binding site" evidence="8">
    <location>
        <position position="120"/>
    </location>
    <ligand>
        <name>ATP</name>
        <dbReference type="ChEBI" id="CHEBI:30616"/>
    </ligand>
</feature>
<dbReference type="InterPro" id="IPR003846">
    <property type="entry name" value="SelO"/>
</dbReference>
<feature type="binding site" evidence="8">
    <location>
        <position position="87"/>
    </location>
    <ligand>
        <name>ATP</name>
        <dbReference type="ChEBI" id="CHEBI:30616"/>
    </ligand>
</feature>
<comment type="similarity">
    <text evidence="1 8">Belongs to the SELO family.</text>
</comment>
<dbReference type="Pfam" id="PF02696">
    <property type="entry name" value="SelO"/>
    <property type="match status" value="1"/>
</dbReference>
<dbReference type="AlphaFoldDB" id="A0A1Y0IB35"/>
<organism evidence="9 10">
    <name type="scientific">Oleiphilus messinensis</name>
    <dbReference type="NCBI Taxonomy" id="141451"/>
    <lineage>
        <taxon>Bacteria</taxon>
        <taxon>Pseudomonadati</taxon>
        <taxon>Pseudomonadota</taxon>
        <taxon>Gammaproteobacteria</taxon>
        <taxon>Oceanospirillales</taxon>
        <taxon>Oleiphilaceae</taxon>
        <taxon>Oleiphilus</taxon>
    </lineage>
</organism>
<dbReference type="GO" id="GO:0030145">
    <property type="term" value="F:manganese ion binding"/>
    <property type="evidence" value="ECO:0007669"/>
    <property type="project" value="UniProtKB-UniRule"/>
</dbReference>
<dbReference type="GO" id="GO:0005524">
    <property type="term" value="F:ATP binding"/>
    <property type="evidence" value="ECO:0007669"/>
    <property type="project" value="UniProtKB-UniRule"/>
</dbReference>
<feature type="binding site" evidence="8">
    <location>
        <position position="171"/>
    </location>
    <ligand>
        <name>ATP</name>
        <dbReference type="ChEBI" id="CHEBI:30616"/>
    </ligand>
</feature>
<evidence type="ECO:0000256" key="7">
    <source>
        <dbReference type="ARBA" id="ARBA00022842"/>
    </source>
</evidence>
<keyword evidence="6 8" id="KW-0067">ATP-binding</keyword>
<dbReference type="OrthoDB" id="9776281at2"/>
<feature type="binding site" evidence="8">
    <location>
        <position position="250"/>
    </location>
    <ligand>
        <name>Mg(2+)</name>
        <dbReference type="ChEBI" id="CHEBI:18420"/>
    </ligand>
</feature>
<dbReference type="NCBIfam" id="NF000658">
    <property type="entry name" value="PRK00029.1"/>
    <property type="match status" value="1"/>
</dbReference>
<feature type="binding site" evidence="8">
    <location>
        <position position="178"/>
    </location>
    <ligand>
        <name>ATP</name>
        <dbReference type="ChEBI" id="CHEBI:30616"/>
    </ligand>
</feature>
<comment type="catalytic activity">
    <reaction evidence="8">
        <text>L-tyrosyl-[protein] + ATP = O-(5'-adenylyl)-L-tyrosyl-[protein] + diphosphate</text>
        <dbReference type="Rhea" id="RHEA:54288"/>
        <dbReference type="Rhea" id="RHEA-COMP:10136"/>
        <dbReference type="Rhea" id="RHEA-COMP:13846"/>
        <dbReference type="ChEBI" id="CHEBI:30616"/>
        <dbReference type="ChEBI" id="CHEBI:33019"/>
        <dbReference type="ChEBI" id="CHEBI:46858"/>
        <dbReference type="ChEBI" id="CHEBI:83624"/>
        <dbReference type="EC" id="2.7.7.108"/>
    </reaction>
</comment>
<evidence type="ECO:0000256" key="4">
    <source>
        <dbReference type="ARBA" id="ARBA00022723"/>
    </source>
</evidence>
<sequence length="485" mass="53612">MEFQNSYLDLGEGFYQTADPEPVRSPELFLWNHGLAQSLNIAAVNDAGESARAQFFSGNAKLPGARPIALAYAGHQFGHFNPQLGDGRAHLLGDVSDGTCPGQDIQLKGSGKTAFSRGGDGRCALGPAIREFVMSEAMAALGVPTTRCLAVVTTGETVYRETPLPGAVVTRVAASHLRVGSFEYFAARNQYDSVQKLCDYAIRKHYPGLNDLEGAERYLAFLAAAVEKQVRLVCEWMRVGFIHGVMNTDNTAISGETIDFGPCAMIGAYSPNTVFSSIDTQGRYRFGHQPNIAQWNLARLAETLIPLVDDDANRAIEKITPIVMAYTDQFQKAYWNMIAQKYGLRECTEDDIALLTEGLDVLKAKGMDYTNTFDLLTRSFESVAIASEMKSEIGPWYMKWQDRLAQETDEGAQIAERMRKHNPVVIPRNHHMEQVIAECIESGSPEAALRFLAVLRDPYQVLPETKAYQDIPGDGDRYYQTFCGT</sequence>
<dbReference type="EC" id="2.7.7.-" evidence="8"/>
<comment type="function">
    <text evidence="8">Nucleotidyltransferase involved in the post-translational modification of proteins. It can catalyze the addition of adenosine monophosphate (AMP) or uridine monophosphate (UMP) to a protein, resulting in modifications known as AMPylation and UMPylation.</text>
</comment>
<keyword evidence="4 8" id="KW-0479">Metal-binding</keyword>
<dbReference type="Proteomes" id="UP000196027">
    <property type="component" value="Chromosome"/>
</dbReference>
<feature type="binding site" evidence="8">
    <location>
        <position position="259"/>
    </location>
    <ligand>
        <name>ATP</name>
        <dbReference type="ChEBI" id="CHEBI:30616"/>
    </ligand>
</feature>
<keyword evidence="3 8" id="KW-0548">Nucleotidyltransferase</keyword>
<evidence type="ECO:0000256" key="2">
    <source>
        <dbReference type="ARBA" id="ARBA00022679"/>
    </source>
</evidence>
<evidence type="ECO:0000256" key="8">
    <source>
        <dbReference type="HAMAP-Rule" id="MF_00692"/>
    </source>
</evidence>
<dbReference type="EMBL" id="CP021425">
    <property type="protein sequence ID" value="ARU57718.1"/>
    <property type="molecule type" value="Genomic_DNA"/>
</dbReference>
<feature type="binding site" evidence="8">
    <location>
        <position position="121"/>
    </location>
    <ligand>
        <name>ATP</name>
        <dbReference type="ChEBI" id="CHEBI:30616"/>
    </ligand>
</feature>
<comment type="catalytic activity">
    <reaction evidence="8">
        <text>L-threonyl-[protein] + ATP = 3-O-(5'-adenylyl)-L-threonyl-[protein] + diphosphate</text>
        <dbReference type="Rhea" id="RHEA:54292"/>
        <dbReference type="Rhea" id="RHEA-COMP:11060"/>
        <dbReference type="Rhea" id="RHEA-COMP:13847"/>
        <dbReference type="ChEBI" id="CHEBI:30013"/>
        <dbReference type="ChEBI" id="CHEBI:30616"/>
        <dbReference type="ChEBI" id="CHEBI:33019"/>
        <dbReference type="ChEBI" id="CHEBI:138113"/>
        <dbReference type="EC" id="2.7.7.108"/>
    </reaction>
</comment>
<dbReference type="HAMAP" id="MF_00692">
    <property type="entry name" value="SelO"/>
    <property type="match status" value="1"/>
</dbReference>
<protein>
    <recommendedName>
        <fullName evidence="8">Protein nucleotidyltransferase YdiU</fullName>
        <ecNumber evidence="8">2.7.7.-</ecNumber>
    </recommendedName>
    <alternativeName>
        <fullName evidence="8">Protein adenylyltransferase YdiU</fullName>
        <ecNumber evidence="8">2.7.7.108</ecNumber>
    </alternativeName>
    <alternativeName>
        <fullName evidence="8">Protein uridylyltransferase YdiU</fullName>
        <ecNumber evidence="8">2.7.7.-</ecNumber>
    </alternativeName>
</protein>
<feature type="binding site" evidence="8">
    <location>
        <position position="108"/>
    </location>
    <ligand>
        <name>ATP</name>
        <dbReference type="ChEBI" id="CHEBI:30616"/>
    </ligand>
</feature>
<proteinExistence type="inferred from homology"/>
<keyword evidence="7 8" id="KW-0460">Magnesium</keyword>
<feature type="binding site" evidence="8">
    <location>
        <position position="259"/>
    </location>
    <ligand>
        <name>Mg(2+)</name>
        <dbReference type="ChEBI" id="CHEBI:18420"/>
    </ligand>
</feature>
<comment type="catalytic activity">
    <reaction evidence="8">
        <text>L-tyrosyl-[protein] + UTP = O-(5'-uridylyl)-L-tyrosyl-[protein] + diphosphate</text>
        <dbReference type="Rhea" id="RHEA:83887"/>
        <dbReference type="Rhea" id="RHEA-COMP:10136"/>
        <dbReference type="Rhea" id="RHEA-COMP:20238"/>
        <dbReference type="ChEBI" id="CHEBI:33019"/>
        <dbReference type="ChEBI" id="CHEBI:46398"/>
        <dbReference type="ChEBI" id="CHEBI:46858"/>
        <dbReference type="ChEBI" id="CHEBI:90602"/>
    </reaction>
</comment>
<dbReference type="EC" id="2.7.7.108" evidence="8"/>
<comment type="cofactor">
    <cofactor evidence="8">
        <name>Mg(2+)</name>
        <dbReference type="ChEBI" id="CHEBI:18420"/>
    </cofactor>
    <cofactor evidence="8">
        <name>Mn(2+)</name>
        <dbReference type="ChEBI" id="CHEBI:29035"/>
    </cofactor>
</comment>
<comment type="catalytic activity">
    <reaction evidence="8">
        <text>L-seryl-[protein] + UTP = O-(5'-uridylyl)-L-seryl-[protein] + diphosphate</text>
        <dbReference type="Rhea" id="RHEA:64604"/>
        <dbReference type="Rhea" id="RHEA-COMP:9863"/>
        <dbReference type="Rhea" id="RHEA-COMP:16635"/>
        <dbReference type="ChEBI" id="CHEBI:29999"/>
        <dbReference type="ChEBI" id="CHEBI:33019"/>
        <dbReference type="ChEBI" id="CHEBI:46398"/>
        <dbReference type="ChEBI" id="CHEBI:156051"/>
    </reaction>
</comment>
<name>A0A1Y0IB35_9GAMM</name>
<dbReference type="GO" id="GO:0070733">
    <property type="term" value="F:AMPylase activity"/>
    <property type="evidence" value="ECO:0007669"/>
    <property type="project" value="UniProtKB-EC"/>
</dbReference>
<dbReference type="GO" id="GO:0000287">
    <property type="term" value="F:magnesium ion binding"/>
    <property type="evidence" value="ECO:0007669"/>
    <property type="project" value="UniProtKB-UniRule"/>
</dbReference>
<reference evidence="9 10" key="1">
    <citation type="submission" date="2017-05" db="EMBL/GenBank/DDBJ databases">
        <title>Genomic insights into alkan degradation activity of Oleiphilus messinensis.</title>
        <authorList>
            <person name="Kozyavkin S.A."/>
            <person name="Slesarev A.I."/>
            <person name="Golyshin P.N."/>
            <person name="Korzhenkov A."/>
            <person name="Golyshina O.N."/>
            <person name="Toshchakov S.V."/>
        </authorList>
    </citation>
    <scope>NUCLEOTIDE SEQUENCE [LARGE SCALE GENOMIC DNA]</scope>
    <source>
        <strain evidence="9 10">ME102</strain>
    </source>
</reference>
<comment type="catalytic activity">
    <reaction evidence="8">
        <text>L-seryl-[protein] + ATP = 3-O-(5'-adenylyl)-L-seryl-[protein] + diphosphate</text>
        <dbReference type="Rhea" id="RHEA:58120"/>
        <dbReference type="Rhea" id="RHEA-COMP:9863"/>
        <dbReference type="Rhea" id="RHEA-COMP:15073"/>
        <dbReference type="ChEBI" id="CHEBI:29999"/>
        <dbReference type="ChEBI" id="CHEBI:30616"/>
        <dbReference type="ChEBI" id="CHEBI:33019"/>
        <dbReference type="ChEBI" id="CHEBI:142516"/>
        <dbReference type="EC" id="2.7.7.108"/>
    </reaction>
</comment>
<evidence type="ECO:0000256" key="3">
    <source>
        <dbReference type="ARBA" id="ARBA00022695"/>
    </source>
</evidence>
<accession>A0A1Y0IB35</accession>